<sequence length="257" mass="27629">MLRLMLHALVISPGVADFSCALQKRWPSSHGPSPEDLSPDEESTKPTQPAGLEAVWSTPGVHFRQCEKPRARLLQGRRADLTKVVNGWANLPEKVQCPPSEMPIGDFVDQGLGYQFSCCKAGDQCSGCRKIENGSCAECAAGYVKQLIPVLNVSMCFQCDNIPWHDASGLTCQDYQDRGFCPGFTKAGFDQPFQGLSPSEACCACGGGNVRPTPSLMPLAEEVLYEGQSIESFPQPQAYGTTVGPGCNLARDGPPSQ</sequence>
<dbReference type="EMBL" id="LSRX01000272">
    <property type="protein sequence ID" value="OLQ02113.1"/>
    <property type="molecule type" value="Genomic_DNA"/>
</dbReference>
<organism evidence="1 2">
    <name type="scientific">Symbiodinium microadriaticum</name>
    <name type="common">Dinoflagellate</name>
    <name type="synonym">Zooxanthella microadriatica</name>
    <dbReference type="NCBI Taxonomy" id="2951"/>
    <lineage>
        <taxon>Eukaryota</taxon>
        <taxon>Sar</taxon>
        <taxon>Alveolata</taxon>
        <taxon>Dinophyceae</taxon>
        <taxon>Suessiales</taxon>
        <taxon>Symbiodiniaceae</taxon>
        <taxon>Symbiodinium</taxon>
    </lineage>
</organism>
<dbReference type="OrthoDB" id="431450at2759"/>
<gene>
    <name evidence="1" type="ORF">AK812_SmicGene15040</name>
</gene>
<keyword evidence="2" id="KW-1185">Reference proteome</keyword>
<proteinExistence type="predicted"/>
<dbReference type="Proteomes" id="UP000186817">
    <property type="component" value="Unassembled WGS sequence"/>
</dbReference>
<accession>A0A1Q9E3Z0</accession>
<name>A0A1Q9E3Z0_SYMMI</name>
<comment type="caution">
    <text evidence="1">The sequence shown here is derived from an EMBL/GenBank/DDBJ whole genome shotgun (WGS) entry which is preliminary data.</text>
</comment>
<dbReference type="AlphaFoldDB" id="A0A1Q9E3Z0"/>
<evidence type="ECO:0000313" key="1">
    <source>
        <dbReference type="EMBL" id="OLQ02113.1"/>
    </source>
</evidence>
<reference evidence="1 2" key="1">
    <citation type="submission" date="2016-02" db="EMBL/GenBank/DDBJ databases">
        <title>Genome analysis of coral dinoflagellate symbionts highlights evolutionary adaptations to a symbiotic lifestyle.</title>
        <authorList>
            <person name="Aranda M."/>
            <person name="Li Y."/>
            <person name="Liew Y.J."/>
            <person name="Baumgarten S."/>
            <person name="Simakov O."/>
            <person name="Wilson M."/>
            <person name="Piel J."/>
            <person name="Ashoor H."/>
            <person name="Bougouffa S."/>
            <person name="Bajic V.B."/>
            <person name="Ryu T."/>
            <person name="Ravasi T."/>
            <person name="Bayer T."/>
            <person name="Micklem G."/>
            <person name="Kim H."/>
            <person name="Bhak J."/>
            <person name="Lajeunesse T.C."/>
            <person name="Voolstra C.R."/>
        </authorList>
    </citation>
    <scope>NUCLEOTIDE SEQUENCE [LARGE SCALE GENOMIC DNA]</scope>
    <source>
        <strain evidence="1 2">CCMP2467</strain>
    </source>
</reference>
<evidence type="ECO:0000313" key="2">
    <source>
        <dbReference type="Proteomes" id="UP000186817"/>
    </source>
</evidence>
<protein>
    <submittedName>
        <fullName evidence="1">Uncharacterized protein</fullName>
    </submittedName>
</protein>